<reference evidence="10 11" key="1">
    <citation type="submission" date="2016-04" db="EMBL/GenBank/DDBJ databases">
        <title>The genome of Intoshia linei affirms orthonectids as highly simplified spiralians.</title>
        <authorList>
            <person name="Mikhailov K.V."/>
            <person name="Slusarev G.S."/>
            <person name="Nikitin M.A."/>
            <person name="Logacheva M.D."/>
            <person name="Penin A."/>
            <person name="Aleoshin V."/>
            <person name="Panchin Y.V."/>
        </authorList>
    </citation>
    <scope>NUCLEOTIDE SEQUENCE [LARGE SCALE GENOMIC DNA]</scope>
    <source>
        <strain evidence="10">Intl2013</strain>
        <tissue evidence="10">Whole animal</tissue>
    </source>
</reference>
<dbReference type="SUPFAM" id="SSF54928">
    <property type="entry name" value="RNA-binding domain, RBD"/>
    <property type="match status" value="1"/>
</dbReference>
<keyword evidence="2" id="KW-0479">Metal-binding</keyword>
<evidence type="ECO:0000256" key="2">
    <source>
        <dbReference type="ARBA" id="ARBA00022723"/>
    </source>
</evidence>
<feature type="compositionally biased region" description="Pro residues" evidence="8">
    <location>
        <begin position="593"/>
        <end position="603"/>
    </location>
</feature>
<evidence type="ECO:0000256" key="7">
    <source>
        <dbReference type="PROSITE-ProRule" id="PRU00322"/>
    </source>
</evidence>
<dbReference type="OrthoDB" id="76445at2759"/>
<keyword evidence="3 7" id="KW-0863">Zinc-finger</keyword>
<dbReference type="InterPro" id="IPR036443">
    <property type="entry name" value="Znf_RanBP2_sf"/>
</dbReference>
<feature type="region of interest" description="Disordered" evidence="8">
    <location>
        <begin position="451"/>
        <end position="603"/>
    </location>
</feature>
<keyword evidence="5" id="KW-0694">RNA-binding</keyword>
<evidence type="ECO:0000256" key="3">
    <source>
        <dbReference type="ARBA" id="ARBA00022771"/>
    </source>
</evidence>
<sequence>MDSSSVDKSAMYAKNPSYTQPTTAYIQPAGGYQGAPQAAYYAQYTAPTVSQPQQVGYQTGYQPPYMGATGAYTGVTAAYTAGAAPYTGAVAAYTGATAAYTGAPTAYTGVTPTVPQNSTDKTANYMQYYQTAQAAAQPQQQYASAYNTYQSNVQPAYQPYGQAYTNQYAASYPVPTAPAGGSQPKFSRFDNSQTAYNGAAYNSQGSQRGAVPNANYYQSVRTPYSKDNLRGNDRRNFSKNQDVSQFGRSAPTVRKINIPNAVEITGLPSTITKDSVKDKISSIVANIKLDPITGNDMIDIERNDKGEPTGKVVVHMSAGKDVGEIIMWLNGKEMCGKIVKVTNAQKEEPIPNSSYAPSSDRRRDSSRGGSGSRGGNRDRDRGGSRGRESGGRFRGSSGSRRGGRSGDSSRDRSSGGNNKDLRPGDWICSNEKCSNNNFSWRTNCNRCGHDKPSDGQGASSGDSRPSDNSRFSRDRRGSGRGGSRGDGFRGSRGSGQSSFRGGSGRDFRSRGGSGSDFRGRGSSGSDFRGRGSSGSDFRGRGGSSGEFRGRGGSGSDFRSRGNSNGGRGYGRGQDSYPRTPRLMNPIGRGGPTVMPPRYPNSQT</sequence>
<dbReference type="InterPro" id="IPR012677">
    <property type="entry name" value="Nucleotide-bd_a/b_plait_sf"/>
</dbReference>
<accession>A0A177BBK0</accession>
<dbReference type="GO" id="GO:0008270">
    <property type="term" value="F:zinc ion binding"/>
    <property type="evidence" value="ECO:0007669"/>
    <property type="project" value="UniProtKB-KW"/>
</dbReference>
<dbReference type="Proteomes" id="UP000078046">
    <property type="component" value="Unassembled WGS sequence"/>
</dbReference>
<evidence type="ECO:0000256" key="8">
    <source>
        <dbReference type="SAM" id="MobiDB-lite"/>
    </source>
</evidence>
<comment type="subcellular location">
    <subcellularLocation>
        <location evidence="1">Nucleus</location>
    </subcellularLocation>
</comment>
<keyword evidence="6" id="KW-0539">Nucleus</keyword>
<dbReference type="SMART" id="SM00547">
    <property type="entry name" value="ZnF_RBZ"/>
    <property type="match status" value="1"/>
</dbReference>
<feature type="region of interest" description="Disordered" evidence="8">
    <location>
        <begin position="223"/>
        <end position="246"/>
    </location>
</feature>
<evidence type="ECO:0000313" key="11">
    <source>
        <dbReference type="Proteomes" id="UP000078046"/>
    </source>
</evidence>
<dbReference type="GO" id="GO:0005634">
    <property type="term" value="C:nucleus"/>
    <property type="evidence" value="ECO:0007669"/>
    <property type="project" value="UniProtKB-SubCell"/>
</dbReference>
<evidence type="ECO:0000259" key="9">
    <source>
        <dbReference type="PROSITE" id="PS50199"/>
    </source>
</evidence>
<dbReference type="Gene3D" id="3.30.70.330">
    <property type="match status" value="1"/>
</dbReference>
<feature type="compositionally biased region" description="Basic and acidic residues" evidence="8">
    <location>
        <begin position="375"/>
        <end position="391"/>
    </location>
</feature>
<dbReference type="InterPro" id="IPR034870">
    <property type="entry name" value="TET_fam"/>
</dbReference>
<evidence type="ECO:0000256" key="4">
    <source>
        <dbReference type="ARBA" id="ARBA00022833"/>
    </source>
</evidence>
<dbReference type="Gene3D" id="4.10.1060.10">
    <property type="entry name" value="Zinc finger, RanBP2-type"/>
    <property type="match status" value="1"/>
</dbReference>
<feature type="compositionally biased region" description="Gly residues" evidence="8">
    <location>
        <begin position="479"/>
        <end position="493"/>
    </location>
</feature>
<gene>
    <name evidence="10" type="ORF">A3Q56_01247</name>
</gene>
<evidence type="ECO:0000256" key="5">
    <source>
        <dbReference type="ARBA" id="ARBA00022884"/>
    </source>
</evidence>
<protein>
    <recommendedName>
        <fullName evidence="9">RanBP2-type domain-containing protein</fullName>
    </recommendedName>
</protein>
<evidence type="ECO:0000256" key="6">
    <source>
        <dbReference type="ARBA" id="ARBA00023242"/>
    </source>
</evidence>
<dbReference type="InterPro" id="IPR001876">
    <property type="entry name" value="Znf_RanBP2"/>
</dbReference>
<dbReference type="GO" id="GO:0006355">
    <property type="term" value="P:regulation of DNA-templated transcription"/>
    <property type="evidence" value="ECO:0007669"/>
    <property type="project" value="InterPro"/>
</dbReference>
<keyword evidence="4" id="KW-0862">Zinc</keyword>
<feature type="compositionally biased region" description="Basic and acidic residues" evidence="8">
    <location>
        <begin position="227"/>
        <end position="236"/>
    </location>
</feature>
<dbReference type="EMBL" id="LWCA01000088">
    <property type="protein sequence ID" value="OAF71012.1"/>
    <property type="molecule type" value="Genomic_DNA"/>
</dbReference>
<dbReference type="PROSITE" id="PS50199">
    <property type="entry name" value="ZF_RANBP2_2"/>
    <property type="match status" value="1"/>
</dbReference>
<proteinExistence type="predicted"/>
<dbReference type="AlphaFoldDB" id="A0A177BBK0"/>
<dbReference type="GO" id="GO:0003723">
    <property type="term" value="F:RNA binding"/>
    <property type="evidence" value="ECO:0007669"/>
    <property type="project" value="UniProtKB-KW"/>
</dbReference>
<feature type="domain" description="RanBP2-type" evidence="9">
    <location>
        <begin position="422"/>
        <end position="453"/>
    </location>
</feature>
<feature type="region of interest" description="Disordered" evidence="8">
    <location>
        <begin position="345"/>
        <end position="426"/>
    </location>
</feature>
<organism evidence="10 11">
    <name type="scientific">Intoshia linei</name>
    <dbReference type="NCBI Taxonomy" id="1819745"/>
    <lineage>
        <taxon>Eukaryota</taxon>
        <taxon>Metazoa</taxon>
        <taxon>Spiralia</taxon>
        <taxon>Lophotrochozoa</taxon>
        <taxon>Mesozoa</taxon>
        <taxon>Orthonectida</taxon>
        <taxon>Rhopaluridae</taxon>
        <taxon>Intoshia</taxon>
    </lineage>
</organism>
<evidence type="ECO:0000313" key="10">
    <source>
        <dbReference type="EMBL" id="OAF71012.1"/>
    </source>
</evidence>
<evidence type="ECO:0000256" key="1">
    <source>
        <dbReference type="ARBA" id="ARBA00004123"/>
    </source>
</evidence>
<dbReference type="PROSITE" id="PS01358">
    <property type="entry name" value="ZF_RANBP2_1"/>
    <property type="match status" value="1"/>
</dbReference>
<dbReference type="SUPFAM" id="SSF90209">
    <property type="entry name" value="Ran binding protein zinc finger-like"/>
    <property type="match status" value="1"/>
</dbReference>
<dbReference type="InterPro" id="IPR035979">
    <property type="entry name" value="RBD_domain_sf"/>
</dbReference>
<feature type="compositionally biased region" description="Basic and acidic residues" evidence="8">
    <location>
        <begin position="464"/>
        <end position="477"/>
    </location>
</feature>
<feature type="compositionally biased region" description="Basic and acidic residues" evidence="8">
    <location>
        <begin position="407"/>
        <end position="423"/>
    </location>
</feature>
<keyword evidence="11" id="KW-1185">Reference proteome</keyword>
<feature type="compositionally biased region" description="Gly residues" evidence="8">
    <location>
        <begin position="540"/>
        <end position="554"/>
    </location>
</feature>
<name>A0A177BBK0_9BILA</name>
<comment type="caution">
    <text evidence="10">The sequence shown here is derived from an EMBL/GenBank/DDBJ whole genome shotgun (WGS) entry which is preliminary data.</text>
</comment>
<dbReference type="PANTHER" id="PTHR23238">
    <property type="entry name" value="RNA BINDING PROTEIN"/>
    <property type="match status" value="1"/>
</dbReference>